<reference evidence="1 2" key="1">
    <citation type="submission" date="2023-08" db="EMBL/GenBank/DDBJ databases">
        <title>Black Yeasts Isolated from many extreme environments.</title>
        <authorList>
            <person name="Coleine C."/>
            <person name="Stajich J.E."/>
            <person name="Selbmann L."/>
        </authorList>
    </citation>
    <scope>NUCLEOTIDE SEQUENCE [LARGE SCALE GENOMIC DNA]</scope>
    <source>
        <strain evidence="1 2">CCFEE 5792</strain>
    </source>
</reference>
<evidence type="ECO:0008006" key="3">
    <source>
        <dbReference type="Google" id="ProtNLM"/>
    </source>
</evidence>
<dbReference type="Proteomes" id="UP001358417">
    <property type="component" value="Unassembled WGS sequence"/>
</dbReference>
<gene>
    <name evidence="1" type="ORF">LTR84_010002</name>
</gene>
<accession>A0AAV9NMD3</accession>
<dbReference type="CDD" id="cd14797">
    <property type="entry name" value="DUF302"/>
    <property type="match status" value="1"/>
</dbReference>
<organism evidence="1 2">
    <name type="scientific">Exophiala bonariae</name>
    <dbReference type="NCBI Taxonomy" id="1690606"/>
    <lineage>
        <taxon>Eukaryota</taxon>
        <taxon>Fungi</taxon>
        <taxon>Dikarya</taxon>
        <taxon>Ascomycota</taxon>
        <taxon>Pezizomycotina</taxon>
        <taxon>Eurotiomycetes</taxon>
        <taxon>Chaetothyriomycetidae</taxon>
        <taxon>Chaetothyriales</taxon>
        <taxon>Herpotrichiellaceae</taxon>
        <taxon>Exophiala</taxon>
    </lineage>
</organism>
<proteinExistence type="predicted"/>
<protein>
    <recommendedName>
        <fullName evidence="3">DUF302 domain-containing protein</fullName>
    </recommendedName>
</protein>
<dbReference type="GeneID" id="89978160"/>
<evidence type="ECO:0000313" key="1">
    <source>
        <dbReference type="EMBL" id="KAK5060118.1"/>
    </source>
</evidence>
<sequence>MPVTVTTDPITTPRTTYRSSVPFETAESRLRSTIQREKNAAPVTEIATAKAPVFETRESFTKFIQSRIGEHGFMHFHEFNHGTWLQAYYPEISGVTGPDGNTKHLRSIRFILGNPLIAQTMLRHDLNTGLSVPIELLLSEEVDGSAKIVQFRPSGLIAGYEGAPEELGKAARILDGKAEALINWVLRDTGADEPKGNL</sequence>
<evidence type="ECO:0000313" key="2">
    <source>
        <dbReference type="Proteomes" id="UP001358417"/>
    </source>
</evidence>
<keyword evidence="2" id="KW-1185">Reference proteome</keyword>
<name>A0AAV9NMD3_9EURO</name>
<dbReference type="Gene3D" id="3.30.310.70">
    <property type="entry name" value="TT1751-like domain"/>
    <property type="match status" value="1"/>
</dbReference>
<comment type="caution">
    <text evidence="1">The sequence shown here is derived from an EMBL/GenBank/DDBJ whole genome shotgun (WGS) entry which is preliminary data.</text>
</comment>
<dbReference type="EMBL" id="JAVRRD010000004">
    <property type="protein sequence ID" value="KAK5060118.1"/>
    <property type="molecule type" value="Genomic_DNA"/>
</dbReference>
<dbReference type="AlphaFoldDB" id="A0AAV9NMD3"/>
<dbReference type="InterPro" id="IPR035923">
    <property type="entry name" value="TT1751-like_sf"/>
</dbReference>
<dbReference type="SUPFAM" id="SSF103247">
    <property type="entry name" value="TT1751-like"/>
    <property type="match status" value="1"/>
</dbReference>
<dbReference type="InterPro" id="IPR005180">
    <property type="entry name" value="DUF302"/>
</dbReference>
<dbReference type="RefSeq" id="XP_064709939.1">
    <property type="nucleotide sequence ID" value="XM_064853540.1"/>
</dbReference>